<proteinExistence type="predicted"/>
<dbReference type="InterPro" id="IPR000014">
    <property type="entry name" value="PAS"/>
</dbReference>
<evidence type="ECO:0000313" key="5">
    <source>
        <dbReference type="Proteomes" id="UP000002171"/>
    </source>
</evidence>
<dbReference type="InterPro" id="IPR003607">
    <property type="entry name" value="HD/PDEase_dom"/>
</dbReference>
<comment type="caution">
    <text evidence="4">The sequence shown here is derived from an EMBL/GenBank/DDBJ whole genome shotgun (WGS) entry which is preliminary data.</text>
</comment>
<dbReference type="PANTHER" id="PTHR43155:SF2">
    <property type="entry name" value="CYCLIC DI-GMP PHOSPHODIESTERASE PA4108"/>
    <property type="match status" value="1"/>
</dbReference>
<organism evidence="4 5">
    <name type="scientific">Neptuniibacter caesariensis</name>
    <dbReference type="NCBI Taxonomy" id="207954"/>
    <lineage>
        <taxon>Bacteria</taxon>
        <taxon>Pseudomonadati</taxon>
        <taxon>Pseudomonadota</taxon>
        <taxon>Gammaproteobacteria</taxon>
        <taxon>Oceanospirillales</taxon>
        <taxon>Oceanospirillaceae</taxon>
        <taxon>Neptuniibacter</taxon>
    </lineage>
</organism>
<dbReference type="Proteomes" id="UP000002171">
    <property type="component" value="Unassembled WGS sequence"/>
</dbReference>
<dbReference type="InterPro" id="IPR035965">
    <property type="entry name" value="PAS-like_dom_sf"/>
</dbReference>
<dbReference type="SUPFAM" id="SSF109604">
    <property type="entry name" value="HD-domain/PDEase-like"/>
    <property type="match status" value="1"/>
</dbReference>
<evidence type="ECO:0000256" key="2">
    <source>
        <dbReference type="SAM" id="Phobius"/>
    </source>
</evidence>
<dbReference type="EMBL" id="AAOW01000003">
    <property type="protein sequence ID" value="EAR62229.1"/>
    <property type="molecule type" value="Genomic_DNA"/>
</dbReference>
<dbReference type="GO" id="GO:0008081">
    <property type="term" value="F:phosphoric diester hydrolase activity"/>
    <property type="evidence" value="ECO:0007669"/>
    <property type="project" value="UniProtKB-ARBA"/>
</dbReference>
<sequence length="673" mass="74668">MKRAITTGFIVLTLIFLICLVSIQRFGEEQQEQSLQHWQTTLSALADNQSLNVSRWIFTNKAPLKEISSNGSVQLYLQRVTEKSGQEREQVAQIDYLRNLIVAAAQREGYQDKQRSQVNANLQVIANSSLSIYDKHLVKIASTAGTTLPSPELERAVLLAKESGSITTSKIWLNANQVPQIGFVAPIKGLSNLGADNQIIGFLIGVKNAEKELFTLLKNFSVDLQSLESSLLQATESGITYASTLRQDNSSPLSKTVASNSQTVAAIGYKESGSFIEALDYRNVEALAISRNIADSDLKLILKVDRSEAIGPSLKKQEELQTILVLGAVALLAMLIAAGWYGNLIRAQRSNEELRSTTDELEEKTHLLDAINNNVADMVMIIDEQQQLAFINRALADKVSTSIEDSKGKSINAVMGSHYAEQLEPVISQCFRDKTEMSEKKVLSLKGQELTFMISLTPMLYGYKESVMLHFHDITLLEAHQQQQTKLLRQIMQSLMHAIDLHDPYTANHSQKAASVALAVAEALELAEQDIETVEIAANLCNLGKLSIPKELLTKTESLTDEERQIVQNEANYAHEILKDIDFEGPVLETIIYKNEYLDGSGRKGIVADQIQIHARILTAVNDFVAMISPRAYRDSLPVEVALDQLLQSSDSKYDRQVIASLFHVVENKLDLD</sequence>
<keyword evidence="5" id="KW-1185">Reference proteome</keyword>
<keyword evidence="4" id="KW-0378">Hydrolase</keyword>
<dbReference type="Gene3D" id="1.10.3210.10">
    <property type="entry name" value="Hypothetical protein af1432"/>
    <property type="match status" value="1"/>
</dbReference>
<dbReference type="CDD" id="cd00077">
    <property type="entry name" value="HDc"/>
    <property type="match status" value="1"/>
</dbReference>
<evidence type="ECO:0000259" key="3">
    <source>
        <dbReference type="PROSITE" id="PS51832"/>
    </source>
</evidence>
<keyword evidence="2" id="KW-0812">Transmembrane</keyword>
<keyword evidence="2" id="KW-1133">Transmembrane helix</keyword>
<dbReference type="NCBIfam" id="TIGR00229">
    <property type="entry name" value="sensory_box"/>
    <property type="match status" value="1"/>
</dbReference>
<dbReference type="OrthoDB" id="9176789at2"/>
<dbReference type="AlphaFoldDB" id="A0A7U8C8R9"/>
<dbReference type="Gene3D" id="3.30.450.20">
    <property type="entry name" value="PAS domain"/>
    <property type="match status" value="1"/>
</dbReference>
<evidence type="ECO:0000256" key="1">
    <source>
        <dbReference type="SAM" id="Coils"/>
    </source>
</evidence>
<feature type="transmembrane region" description="Helical" evidence="2">
    <location>
        <begin position="323"/>
        <end position="345"/>
    </location>
</feature>
<accession>A0A7U8C8R9</accession>
<gene>
    <name evidence="4" type="ORF">MED92_14368</name>
</gene>
<feature type="domain" description="HD-GYP" evidence="3">
    <location>
        <begin position="484"/>
        <end position="673"/>
    </location>
</feature>
<name>A0A7U8C8R9_NEPCE</name>
<reference evidence="4 5" key="1">
    <citation type="submission" date="2006-02" db="EMBL/GenBank/DDBJ databases">
        <authorList>
            <person name="Pinhassi J."/>
            <person name="Pedros-Alio C."/>
            <person name="Ferriera S."/>
            <person name="Johnson J."/>
            <person name="Kravitz S."/>
            <person name="Halpern A."/>
            <person name="Remington K."/>
            <person name="Beeson K."/>
            <person name="Tran B."/>
            <person name="Rogers Y.-H."/>
            <person name="Friedman R."/>
            <person name="Venter J.C."/>
        </authorList>
    </citation>
    <scope>NUCLEOTIDE SEQUENCE [LARGE SCALE GENOMIC DNA]</scope>
    <source>
        <strain evidence="4 5">MED92</strain>
    </source>
</reference>
<feature type="coiled-coil region" evidence="1">
    <location>
        <begin position="344"/>
        <end position="374"/>
    </location>
</feature>
<dbReference type="PROSITE" id="PS51832">
    <property type="entry name" value="HD_GYP"/>
    <property type="match status" value="1"/>
</dbReference>
<dbReference type="PANTHER" id="PTHR43155">
    <property type="entry name" value="CYCLIC DI-GMP PHOSPHODIESTERASE PA4108-RELATED"/>
    <property type="match status" value="1"/>
</dbReference>
<keyword evidence="2" id="KW-0472">Membrane</keyword>
<keyword evidence="1" id="KW-0175">Coiled coil</keyword>
<dbReference type="RefSeq" id="WP_007020539.1">
    <property type="nucleotide sequence ID" value="NZ_CH724125.1"/>
</dbReference>
<dbReference type="InterPro" id="IPR037522">
    <property type="entry name" value="HD_GYP_dom"/>
</dbReference>
<dbReference type="SUPFAM" id="SSF55785">
    <property type="entry name" value="PYP-like sensor domain (PAS domain)"/>
    <property type="match status" value="1"/>
</dbReference>
<dbReference type="Pfam" id="PF13487">
    <property type="entry name" value="HD_5"/>
    <property type="match status" value="1"/>
</dbReference>
<evidence type="ECO:0000313" key="4">
    <source>
        <dbReference type="EMBL" id="EAR62229.1"/>
    </source>
</evidence>
<protein>
    <submittedName>
        <fullName evidence="4">Metal-dependent phosphohydrolase, HD subdomain</fullName>
    </submittedName>
</protein>